<dbReference type="Proteomes" id="UP000023541">
    <property type="component" value="Unassembled WGS sequence"/>
</dbReference>
<comment type="caution">
    <text evidence="6">The sequence shown here is derived from an EMBL/GenBank/DDBJ whole genome shotgun (WGS) entry which is preliminary data.</text>
</comment>
<comment type="cofactor">
    <cofactor evidence="1">
        <name>[4Fe-4S] cluster</name>
        <dbReference type="ChEBI" id="CHEBI:49883"/>
    </cofactor>
</comment>
<dbReference type="EMBL" id="AQRA01000010">
    <property type="protein sequence ID" value="EZH71939.1"/>
    <property type="molecule type" value="Genomic_DNA"/>
</dbReference>
<gene>
    <name evidence="6" type="ORF">ATO12_04790</name>
</gene>
<evidence type="ECO:0000256" key="1">
    <source>
        <dbReference type="ARBA" id="ARBA00001966"/>
    </source>
</evidence>
<keyword evidence="7" id="KW-1185">Reference proteome</keyword>
<protein>
    <submittedName>
        <fullName evidence="6">Ribonucleoside-triphosphate reductase activating protein</fullName>
    </submittedName>
</protein>
<organism evidence="6 7">
    <name type="scientific">Aquimarina atlantica</name>
    <dbReference type="NCBI Taxonomy" id="1317122"/>
    <lineage>
        <taxon>Bacteria</taxon>
        <taxon>Pseudomonadati</taxon>
        <taxon>Bacteroidota</taxon>
        <taxon>Flavobacteriia</taxon>
        <taxon>Flavobacteriales</taxon>
        <taxon>Flavobacteriaceae</taxon>
        <taxon>Aquimarina</taxon>
    </lineage>
</organism>
<dbReference type="SUPFAM" id="SSF102114">
    <property type="entry name" value="Radical SAM enzymes"/>
    <property type="match status" value="1"/>
</dbReference>
<name>A0A023BPR1_9FLAO</name>
<dbReference type="GO" id="GO:0051536">
    <property type="term" value="F:iron-sulfur cluster binding"/>
    <property type="evidence" value="ECO:0007669"/>
    <property type="project" value="UniProtKB-KW"/>
</dbReference>
<dbReference type="InterPro" id="IPR013785">
    <property type="entry name" value="Aldolase_TIM"/>
</dbReference>
<dbReference type="InterPro" id="IPR058240">
    <property type="entry name" value="rSAM_sf"/>
</dbReference>
<dbReference type="AlphaFoldDB" id="A0A023BPR1"/>
<dbReference type="Pfam" id="PF13353">
    <property type="entry name" value="Fer4_12"/>
    <property type="match status" value="1"/>
</dbReference>
<evidence type="ECO:0000313" key="6">
    <source>
        <dbReference type="EMBL" id="EZH71939.1"/>
    </source>
</evidence>
<reference evidence="6 7" key="1">
    <citation type="submission" date="2014-04" db="EMBL/GenBank/DDBJ databases">
        <title>Aquimarina sp. 22II-S11-z7 Genome Sequencing.</title>
        <authorList>
            <person name="Lai Q."/>
        </authorList>
    </citation>
    <scope>NUCLEOTIDE SEQUENCE [LARGE SCALE GENOMIC DNA]</scope>
    <source>
        <strain evidence="6 7">22II-S11-z7</strain>
    </source>
</reference>
<dbReference type="NCBIfam" id="TIGR02826">
    <property type="entry name" value="RNR_activ_nrdG3"/>
    <property type="match status" value="1"/>
</dbReference>
<proteinExistence type="predicted"/>
<evidence type="ECO:0000256" key="4">
    <source>
        <dbReference type="ARBA" id="ARBA00023004"/>
    </source>
</evidence>
<dbReference type="Gene3D" id="3.20.20.70">
    <property type="entry name" value="Aldolase class I"/>
    <property type="match status" value="1"/>
</dbReference>
<keyword evidence="3" id="KW-0479">Metal-binding</keyword>
<evidence type="ECO:0000256" key="3">
    <source>
        <dbReference type="ARBA" id="ARBA00022723"/>
    </source>
</evidence>
<keyword evidence="5" id="KW-0411">Iron-sulfur</keyword>
<dbReference type="SFLD" id="SFLDS00029">
    <property type="entry name" value="Radical_SAM"/>
    <property type="match status" value="1"/>
</dbReference>
<accession>A0A023BPR1</accession>
<dbReference type="InterPro" id="IPR014191">
    <property type="entry name" value="Anaer_RNR_activator"/>
</dbReference>
<keyword evidence="2" id="KW-0949">S-adenosyl-L-methionine</keyword>
<dbReference type="GO" id="GO:0046872">
    <property type="term" value="F:metal ion binding"/>
    <property type="evidence" value="ECO:0007669"/>
    <property type="project" value="UniProtKB-KW"/>
</dbReference>
<dbReference type="eggNOG" id="COG1180">
    <property type="taxonomic scope" value="Bacteria"/>
</dbReference>
<evidence type="ECO:0000256" key="5">
    <source>
        <dbReference type="ARBA" id="ARBA00023014"/>
    </source>
</evidence>
<dbReference type="GO" id="GO:0003824">
    <property type="term" value="F:catalytic activity"/>
    <property type="evidence" value="ECO:0007669"/>
    <property type="project" value="InterPro"/>
</dbReference>
<keyword evidence="4" id="KW-0408">Iron</keyword>
<evidence type="ECO:0000256" key="2">
    <source>
        <dbReference type="ARBA" id="ARBA00022691"/>
    </source>
</evidence>
<sequence>MAIMNFYDFHIVLQEVPGEISICFSISGCPLRCEGCHSPFLWKKGSGEKLTKKKYESILDKYSGFATCVVFMGGEWHKKELISYLKYAKVKGYETCLYTGLEKVDDKILVQLTWIKTGRWNQSLGGLDSETTNQEFIEVKTNKRLNYLFIKN</sequence>
<dbReference type="STRING" id="1317122.ATO12_04790"/>
<dbReference type="InterPro" id="IPR007197">
    <property type="entry name" value="rSAM"/>
</dbReference>
<evidence type="ECO:0000313" key="7">
    <source>
        <dbReference type="Proteomes" id="UP000023541"/>
    </source>
</evidence>